<gene>
    <name evidence="1" type="ORF">BMSA_0027</name>
</gene>
<name>A9M4P5_9VIBR</name>
<dbReference type="AlphaFoldDB" id="A9M4P5"/>
<evidence type="ECO:0000313" key="1">
    <source>
        <dbReference type="EMBL" id="ABX77038.1"/>
    </source>
</evidence>
<sequence length="101" mass="12120">MIDKKVTKKVFDDTRVREKVEQNFHSTVYRSFSEFLDDQLTKAVNENATRNRQGEWVERSTLDRARILERKIHAQRRLERHHDEGGTMVEFLNSDKSQTFH</sequence>
<accession>A9M4P5</accession>
<proteinExistence type="predicted"/>
<geneLocation type="plasmid" evidence="1">
    <name>p23023</name>
</geneLocation>
<protein>
    <submittedName>
        <fullName evidence="1">Uncharacterized protein</fullName>
    </submittedName>
</protein>
<keyword evidence="1" id="KW-0614">Plasmid</keyword>
<reference evidence="1" key="1">
    <citation type="journal article" date="2007" name="Appl. Environ. Microbiol.">
        <title>Sequence characterization and comparative analysis of three plasmids isolated from environmental Vibrio spp.</title>
        <authorList>
            <person name="Hazen T.H."/>
            <person name="Wu D."/>
            <person name="Eisen J.A."/>
            <person name="Sobecky P.A."/>
        </authorList>
    </citation>
    <scope>NUCLEOTIDE SEQUENCE [LARGE SCALE GENOMIC DNA]</scope>
    <source>
        <strain evidence="1">23023</strain>
        <plasmid evidence="1">p23023</plasmid>
    </source>
</reference>
<organism evidence="1">
    <name type="scientific">Vibrio sp. 23023</name>
    <dbReference type="NCBI Taxonomy" id="452803"/>
    <lineage>
        <taxon>Bacteria</taxon>
        <taxon>Pseudomonadati</taxon>
        <taxon>Pseudomonadota</taxon>
        <taxon>Gammaproteobacteria</taxon>
        <taxon>Vibrionales</taxon>
        <taxon>Vibrionaceae</taxon>
        <taxon>Vibrio</taxon>
    </lineage>
</organism>
<dbReference type="EMBL" id="CP000755">
    <property type="protein sequence ID" value="ABX77038.1"/>
    <property type="molecule type" value="Genomic_DNA"/>
</dbReference>